<keyword evidence="5" id="KW-0325">Glycoprotein</keyword>
<keyword evidence="6" id="KW-1133">Transmembrane helix</keyword>
<evidence type="ECO:0000313" key="9">
    <source>
        <dbReference type="RefSeq" id="XP_056686924.1"/>
    </source>
</evidence>
<evidence type="ECO:0000313" key="8">
    <source>
        <dbReference type="Proteomes" id="UP000813463"/>
    </source>
</evidence>
<dbReference type="SUPFAM" id="SSF53474">
    <property type="entry name" value="alpha/beta-Hydrolases"/>
    <property type="match status" value="1"/>
</dbReference>
<evidence type="ECO:0000256" key="1">
    <source>
        <dbReference type="ARBA" id="ARBA00011079"/>
    </source>
</evidence>
<sequence length="432" mass="48629">MTDLLILVVLLLLPLHSEGLLSTYNYTQKLDHSDPHSITFQQNVMLNDNQWAGAKSGAPIFVLVGGVKDGPETIDDYGLLKLCAIKFQALLVYIEHRFHGESIPLGSIESAMSDYRVRKFLTTEQALKDSVTIIQSLKVNLSAHNSPIIVVGIGYGGALAVWLRLRYPEIAIGALASSTQLLYYGRPLQSTWEVKKWLAQLFSEAAQSEDPTNMAITFICSQISTTKNLIKALAATLHNELNDGRKCSDYILVQVDSPFEPDSNYTTASAWLRCNELIFPVGCEHDTMLPAKPFHMAQFTRSCHKRFGEVLQPSSHINFYGNYNMVEALIKFGGNIIFSNGLKDPSSNGGILKDLSETIVAITTINGSQYWDMKQLKYDDPEWLKNKRDEELEVFKQWIKQYQHNNNKSSLVACCLFICFVLEFLVFYILCM</sequence>
<name>A0ABM3QUA0_SPIOL</name>
<dbReference type="RefSeq" id="XP_056686924.1">
    <property type="nucleotide sequence ID" value="XM_056830946.1"/>
</dbReference>
<feature type="transmembrane region" description="Helical" evidence="6">
    <location>
        <begin position="410"/>
        <end position="431"/>
    </location>
</feature>
<dbReference type="PANTHER" id="PTHR11010:SF96">
    <property type="entry name" value="LYSOSOMAL PRO-X CARBOXYPEPTIDASE-LIKE ISOFORM X1"/>
    <property type="match status" value="1"/>
</dbReference>
<feature type="signal peptide" evidence="7">
    <location>
        <begin position="1"/>
        <end position="19"/>
    </location>
</feature>
<dbReference type="InterPro" id="IPR029058">
    <property type="entry name" value="AB_hydrolase_fold"/>
</dbReference>
<feature type="chain" id="PRO_5047240368" evidence="7">
    <location>
        <begin position="20"/>
        <end position="432"/>
    </location>
</feature>
<keyword evidence="6" id="KW-0472">Membrane</keyword>
<evidence type="ECO:0000256" key="5">
    <source>
        <dbReference type="ARBA" id="ARBA00023180"/>
    </source>
</evidence>
<dbReference type="GeneID" id="110784728"/>
<proteinExistence type="inferred from homology"/>
<comment type="similarity">
    <text evidence="1">Belongs to the peptidase S28 family.</text>
</comment>
<keyword evidence="6" id="KW-0812">Transmembrane</keyword>
<keyword evidence="3 7" id="KW-0732">Signal</keyword>
<dbReference type="Proteomes" id="UP000813463">
    <property type="component" value="Chromosome 6"/>
</dbReference>
<keyword evidence="2" id="KW-0645">Protease</keyword>
<protein>
    <submittedName>
        <fullName evidence="9">Uncharacterized protein isoform X2</fullName>
    </submittedName>
</protein>
<evidence type="ECO:0000256" key="6">
    <source>
        <dbReference type="SAM" id="Phobius"/>
    </source>
</evidence>
<evidence type="ECO:0000256" key="3">
    <source>
        <dbReference type="ARBA" id="ARBA00022729"/>
    </source>
</evidence>
<keyword evidence="4" id="KW-0378">Hydrolase</keyword>
<gene>
    <name evidence="9" type="primary">LOC110784728</name>
</gene>
<keyword evidence="8" id="KW-1185">Reference proteome</keyword>
<evidence type="ECO:0000256" key="2">
    <source>
        <dbReference type="ARBA" id="ARBA00022670"/>
    </source>
</evidence>
<reference evidence="8" key="1">
    <citation type="journal article" date="2021" name="Nat. Commun.">
        <title>Genomic analyses provide insights into spinach domestication and the genetic basis of agronomic traits.</title>
        <authorList>
            <person name="Cai X."/>
            <person name="Sun X."/>
            <person name="Xu C."/>
            <person name="Sun H."/>
            <person name="Wang X."/>
            <person name="Ge C."/>
            <person name="Zhang Z."/>
            <person name="Wang Q."/>
            <person name="Fei Z."/>
            <person name="Jiao C."/>
            <person name="Wang Q."/>
        </authorList>
    </citation>
    <scope>NUCLEOTIDE SEQUENCE [LARGE SCALE GENOMIC DNA]</scope>
    <source>
        <strain evidence="8">cv. Varoflay</strain>
    </source>
</reference>
<dbReference type="Pfam" id="PF05577">
    <property type="entry name" value="Peptidase_S28"/>
    <property type="match status" value="2"/>
</dbReference>
<dbReference type="PANTHER" id="PTHR11010">
    <property type="entry name" value="PROTEASE S28 PRO-X CARBOXYPEPTIDASE-RELATED"/>
    <property type="match status" value="1"/>
</dbReference>
<accession>A0ABM3QUA0</accession>
<dbReference type="InterPro" id="IPR008758">
    <property type="entry name" value="Peptidase_S28"/>
</dbReference>
<evidence type="ECO:0000256" key="4">
    <source>
        <dbReference type="ARBA" id="ARBA00022801"/>
    </source>
</evidence>
<organism evidence="8 9">
    <name type="scientific">Spinacia oleracea</name>
    <name type="common">Spinach</name>
    <dbReference type="NCBI Taxonomy" id="3562"/>
    <lineage>
        <taxon>Eukaryota</taxon>
        <taxon>Viridiplantae</taxon>
        <taxon>Streptophyta</taxon>
        <taxon>Embryophyta</taxon>
        <taxon>Tracheophyta</taxon>
        <taxon>Spermatophyta</taxon>
        <taxon>Magnoliopsida</taxon>
        <taxon>eudicotyledons</taxon>
        <taxon>Gunneridae</taxon>
        <taxon>Pentapetalae</taxon>
        <taxon>Caryophyllales</taxon>
        <taxon>Chenopodiaceae</taxon>
        <taxon>Chenopodioideae</taxon>
        <taxon>Anserineae</taxon>
        <taxon>Spinacia</taxon>
    </lineage>
</organism>
<evidence type="ECO:0000256" key="7">
    <source>
        <dbReference type="SAM" id="SignalP"/>
    </source>
</evidence>
<reference evidence="9" key="2">
    <citation type="submission" date="2025-08" db="UniProtKB">
        <authorList>
            <consortium name="RefSeq"/>
        </authorList>
    </citation>
    <scope>IDENTIFICATION</scope>
    <source>
        <tissue evidence="9">Leaf</tissue>
    </source>
</reference>
<dbReference type="Gene3D" id="3.40.50.1820">
    <property type="entry name" value="alpha/beta hydrolase"/>
    <property type="match status" value="1"/>
</dbReference>